<dbReference type="PRINTS" id="PR00038">
    <property type="entry name" value="HTHLUXR"/>
</dbReference>
<sequence length="208" mass="22899">MDGGTTAKIRVAIFAPNPLTRAGLAQCLDQQQHIQTTFEDAEVLVVAMETAEAATLESLRGLRPNATTPLLLVVQNRWHADIATAVELGVRAILWHRQFSTIAFAQAIRAVGGGGGFLPASLQGALMEQVQRTYRDVLAPQDMTASGVTNRETDVLRLVSEGFDLEEIAQKLHFSERTIKNILYKFMKRFDLNNRTHAVAYAIRAGLI</sequence>
<accession>A0A840QJ69</accession>
<dbReference type="InterPro" id="IPR016032">
    <property type="entry name" value="Sig_transdc_resp-reg_C-effctor"/>
</dbReference>
<gene>
    <name evidence="5" type="ORF">BJ970_006538</name>
</gene>
<name>A0A840QJ69_9PSEU</name>
<keyword evidence="6" id="KW-1185">Reference proteome</keyword>
<evidence type="ECO:0000256" key="3">
    <source>
        <dbReference type="ARBA" id="ARBA00023163"/>
    </source>
</evidence>
<evidence type="ECO:0000313" key="5">
    <source>
        <dbReference type="EMBL" id="MBB5158939.1"/>
    </source>
</evidence>
<keyword evidence="3" id="KW-0804">Transcription</keyword>
<dbReference type="EMBL" id="JACHIW010000002">
    <property type="protein sequence ID" value="MBB5158939.1"/>
    <property type="molecule type" value="Genomic_DNA"/>
</dbReference>
<dbReference type="SMART" id="SM00421">
    <property type="entry name" value="HTH_LUXR"/>
    <property type="match status" value="1"/>
</dbReference>
<evidence type="ECO:0000256" key="1">
    <source>
        <dbReference type="ARBA" id="ARBA00023015"/>
    </source>
</evidence>
<dbReference type="RefSeq" id="WP_184731032.1">
    <property type="nucleotide sequence ID" value="NZ_JACHIW010000002.1"/>
</dbReference>
<keyword evidence="2 5" id="KW-0238">DNA-binding</keyword>
<dbReference type="CDD" id="cd06170">
    <property type="entry name" value="LuxR_C_like"/>
    <property type="match status" value="1"/>
</dbReference>
<evidence type="ECO:0000256" key="2">
    <source>
        <dbReference type="ARBA" id="ARBA00023125"/>
    </source>
</evidence>
<dbReference type="GO" id="GO:0006355">
    <property type="term" value="P:regulation of DNA-templated transcription"/>
    <property type="evidence" value="ECO:0007669"/>
    <property type="project" value="InterPro"/>
</dbReference>
<comment type="caution">
    <text evidence="5">The sequence shown here is derived from an EMBL/GenBank/DDBJ whole genome shotgun (WGS) entry which is preliminary data.</text>
</comment>
<dbReference type="PANTHER" id="PTHR44688">
    <property type="entry name" value="DNA-BINDING TRANSCRIPTIONAL ACTIVATOR DEVR_DOSR"/>
    <property type="match status" value="1"/>
</dbReference>
<keyword evidence="1" id="KW-0805">Transcription regulation</keyword>
<dbReference type="GO" id="GO:0003677">
    <property type="term" value="F:DNA binding"/>
    <property type="evidence" value="ECO:0007669"/>
    <property type="project" value="UniProtKB-KW"/>
</dbReference>
<organism evidence="5 6">
    <name type="scientific">Saccharopolyspora phatthalungensis</name>
    <dbReference type="NCBI Taxonomy" id="664693"/>
    <lineage>
        <taxon>Bacteria</taxon>
        <taxon>Bacillati</taxon>
        <taxon>Actinomycetota</taxon>
        <taxon>Actinomycetes</taxon>
        <taxon>Pseudonocardiales</taxon>
        <taxon>Pseudonocardiaceae</taxon>
        <taxon>Saccharopolyspora</taxon>
    </lineage>
</organism>
<feature type="domain" description="HTH luxR-type" evidence="4">
    <location>
        <begin position="141"/>
        <end position="206"/>
    </location>
</feature>
<dbReference type="Pfam" id="PF00196">
    <property type="entry name" value="GerE"/>
    <property type="match status" value="1"/>
</dbReference>
<dbReference type="Proteomes" id="UP000584374">
    <property type="component" value="Unassembled WGS sequence"/>
</dbReference>
<dbReference type="SUPFAM" id="SSF46894">
    <property type="entry name" value="C-terminal effector domain of the bipartite response regulators"/>
    <property type="match status" value="1"/>
</dbReference>
<evidence type="ECO:0000313" key="6">
    <source>
        <dbReference type="Proteomes" id="UP000584374"/>
    </source>
</evidence>
<evidence type="ECO:0000259" key="4">
    <source>
        <dbReference type="PROSITE" id="PS50043"/>
    </source>
</evidence>
<dbReference type="PANTHER" id="PTHR44688:SF16">
    <property type="entry name" value="DNA-BINDING TRANSCRIPTIONAL ACTIVATOR DEVR_DOSR"/>
    <property type="match status" value="1"/>
</dbReference>
<dbReference type="PROSITE" id="PS50043">
    <property type="entry name" value="HTH_LUXR_2"/>
    <property type="match status" value="1"/>
</dbReference>
<dbReference type="InterPro" id="IPR000792">
    <property type="entry name" value="Tscrpt_reg_LuxR_C"/>
</dbReference>
<dbReference type="Gene3D" id="3.40.50.2300">
    <property type="match status" value="1"/>
</dbReference>
<protein>
    <submittedName>
        <fullName evidence="5">DNA-binding NarL/FixJ family response regulator</fullName>
    </submittedName>
</protein>
<dbReference type="AlphaFoldDB" id="A0A840QJ69"/>
<proteinExistence type="predicted"/>
<reference evidence="5 6" key="1">
    <citation type="submission" date="2020-08" db="EMBL/GenBank/DDBJ databases">
        <title>Sequencing the genomes of 1000 actinobacteria strains.</title>
        <authorList>
            <person name="Klenk H.-P."/>
        </authorList>
    </citation>
    <scope>NUCLEOTIDE SEQUENCE [LARGE SCALE GENOMIC DNA]</scope>
    <source>
        <strain evidence="5 6">DSM 45584</strain>
    </source>
</reference>